<evidence type="ECO:0000256" key="1">
    <source>
        <dbReference type="ARBA" id="ARBA00004239"/>
    </source>
</evidence>
<keyword evidence="8" id="KW-0812">Transmembrane</keyword>
<keyword evidence="4" id="KW-0732">Signal</keyword>
<feature type="transmembrane region" description="Helical" evidence="8">
    <location>
        <begin position="38"/>
        <end position="56"/>
    </location>
</feature>
<comment type="subcellular location">
    <subcellularLocation>
        <location evidence="1">Secreted</location>
        <location evidence="1">Extracellular space</location>
    </subcellularLocation>
</comment>
<dbReference type="PANTHER" id="PTHR36016">
    <property type="entry name" value="CLAVATA3/ESR (CLE)-RELATED PROTEIN 7"/>
    <property type="match status" value="1"/>
</dbReference>
<sequence>MLMESCPIASLVDLLRYISLLVSLLFCTIYQYTMAKASISRLVLLFITIVLMLVMVQPEARSYDHGKPTVAEKIDSMTMLEKLGYDLSKVEYYRRMLSGSPERISPGGPDPEHHV</sequence>
<name>A0ABR2QWJ6_9ROSI</name>
<keyword evidence="7" id="KW-0379">Hydroxylation</keyword>
<evidence type="ECO:0000256" key="3">
    <source>
        <dbReference type="ARBA" id="ARBA00022525"/>
    </source>
</evidence>
<proteinExistence type="inferred from homology"/>
<keyword evidence="8" id="KW-0472">Membrane</keyword>
<comment type="similarity">
    <text evidence="2">Belongs to the CLV3/ESR signal peptide family.</text>
</comment>
<keyword evidence="3" id="KW-0964">Secreted</keyword>
<evidence type="ECO:0000313" key="10">
    <source>
        <dbReference type="Proteomes" id="UP001396334"/>
    </source>
</evidence>
<dbReference type="InterPro" id="IPR039617">
    <property type="entry name" value="CLAVATA3-CLE"/>
</dbReference>
<dbReference type="EMBL" id="JBBPBN010000030">
    <property type="protein sequence ID" value="KAK9004884.1"/>
    <property type="molecule type" value="Genomic_DNA"/>
</dbReference>
<evidence type="ECO:0000256" key="5">
    <source>
        <dbReference type="ARBA" id="ARBA00022782"/>
    </source>
</evidence>
<evidence type="ECO:0000256" key="7">
    <source>
        <dbReference type="ARBA" id="ARBA00023278"/>
    </source>
</evidence>
<evidence type="ECO:0000256" key="6">
    <source>
        <dbReference type="ARBA" id="ARBA00023180"/>
    </source>
</evidence>
<reference evidence="9 10" key="1">
    <citation type="journal article" date="2024" name="G3 (Bethesda)">
        <title>Genome assembly of Hibiscus sabdariffa L. provides insights into metabolisms of medicinal natural products.</title>
        <authorList>
            <person name="Kim T."/>
        </authorList>
    </citation>
    <scope>NUCLEOTIDE SEQUENCE [LARGE SCALE GENOMIC DNA]</scope>
    <source>
        <strain evidence="9">TK-2024</strain>
        <tissue evidence="9">Old leaves</tissue>
    </source>
</reference>
<evidence type="ECO:0000256" key="2">
    <source>
        <dbReference type="ARBA" id="ARBA00005416"/>
    </source>
</evidence>
<dbReference type="PANTHER" id="PTHR36016:SF10">
    <property type="entry name" value="CLAVATA3_ESR (CLE)-RELATED PROTEIN 6-LIKE"/>
    <property type="match status" value="1"/>
</dbReference>
<evidence type="ECO:0000256" key="4">
    <source>
        <dbReference type="ARBA" id="ARBA00022729"/>
    </source>
</evidence>
<comment type="caution">
    <text evidence="9">The sequence shown here is derived from an EMBL/GenBank/DDBJ whole genome shotgun (WGS) entry which is preliminary data.</text>
</comment>
<evidence type="ECO:0000256" key="8">
    <source>
        <dbReference type="SAM" id="Phobius"/>
    </source>
</evidence>
<organism evidence="9 10">
    <name type="scientific">Hibiscus sabdariffa</name>
    <name type="common">roselle</name>
    <dbReference type="NCBI Taxonomy" id="183260"/>
    <lineage>
        <taxon>Eukaryota</taxon>
        <taxon>Viridiplantae</taxon>
        <taxon>Streptophyta</taxon>
        <taxon>Embryophyta</taxon>
        <taxon>Tracheophyta</taxon>
        <taxon>Spermatophyta</taxon>
        <taxon>Magnoliopsida</taxon>
        <taxon>eudicotyledons</taxon>
        <taxon>Gunneridae</taxon>
        <taxon>Pentapetalae</taxon>
        <taxon>rosids</taxon>
        <taxon>malvids</taxon>
        <taxon>Malvales</taxon>
        <taxon>Malvaceae</taxon>
        <taxon>Malvoideae</taxon>
        <taxon>Hibiscus</taxon>
    </lineage>
</organism>
<dbReference type="Proteomes" id="UP001396334">
    <property type="component" value="Unassembled WGS sequence"/>
</dbReference>
<evidence type="ECO:0000313" key="9">
    <source>
        <dbReference type="EMBL" id="KAK9004884.1"/>
    </source>
</evidence>
<protein>
    <submittedName>
        <fullName evidence="9">Uncharacterized protein</fullName>
    </submittedName>
</protein>
<keyword evidence="6" id="KW-0325">Glycoprotein</keyword>
<accession>A0ABR2QWJ6</accession>
<feature type="transmembrane region" description="Helical" evidence="8">
    <location>
        <begin position="12"/>
        <end position="32"/>
    </location>
</feature>
<keyword evidence="5" id="KW-0221">Differentiation</keyword>
<keyword evidence="8" id="KW-1133">Transmembrane helix</keyword>
<gene>
    <name evidence="9" type="ORF">V6N11_042336</name>
</gene>
<keyword evidence="10" id="KW-1185">Reference proteome</keyword>